<keyword evidence="2" id="KW-1185">Reference proteome</keyword>
<name>A0A2A2SI02_9SPHN</name>
<dbReference type="OrthoDB" id="7472823at2"/>
<organism evidence="1 2">
    <name type="scientific">Sphingomonas lenta</name>
    <dbReference type="NCBI Taxonomy" id="1141887"/>
    <lineage>
        <taxon>Bacteria</taxon>
        <taxon>Pseudomonadati</taxon>
        <taxon>Pseudomonadota</taxon>
        <taxon>Alphaproteobacteria</taxon>
        <taxon>Sphingomonadales</taxon>
        <taxon>Sphingomonadaceae</taxon>
        <taxon>Sphingomonas</taxon>
    </lineage>
</organism>
<comment type="caution">
    <text evidence="1">The sequence shown here is derived from an EMBL/GenBank/DDBJ whole genome shotgun (WGS) entry which is preliminary data.</text>
</comment>
<dbReference type="AlphaFoldDB" id="A0A2A2SI02"/>
<evidence type="ECO:0000313" key="1">
    <source>
        <dbReference type="EMBL" id="PAX08859.1"/>
    </source>
</evidence>
<accession>A0A2A2SI02</accession>
<dbReference type="EMBL" id="NSLI01000002">
    <property type="protein sequence ID" value="PAX08859.1"/>
    <property type="molecule type" value="Genomic_DNA"/>
</dbReference>
<dbReference type="Proteomes" id="UP000218151">
    <property type="component" value="Unassembled WGS sequence"/>
</dbReference>
<sequence>MRFAILSLFLLGACGREDAPERTVVEAAAPAQMTSVQRRIVDLPAGQRDAVLLRAILDGGAPCQGVGEVERRPDANGAPNFLARCVDGPIYMIAVSPTGVAQVAKIGPR</sequence>
<evidence type="ECO:0000313" key="2">
    <source>
        <dbReference type="Proteomes" id="UP000218151"/>
    </source>
</evidence>
<gene>
    <name evidence="1" type="ORF">CKY28_05760</name>
</gene>
<protein>
    <submittedName>
        <fullName evidence="1">Uncharacterized protein</fullName>
    </submittedName>
</protein>
<reference evidence="2" key="1">
    <citation type="submission" date="2017-09" db="EMBL/GenBank/DDBJ databases">
        <authorList>
            <person name="Feng G."/>
            <person name="Zhu H."/>
        </authorList>
    </citation>
    <scope>NUCLEOTIDE SEQUENCE [LARGE SCALE GENOMIC DNA]</scope>
    <source>
        <strain evidence="2">1PNM-20</strain>
    </source>
</reference>
<proteinExistence type="predicted"/>
<dbReference type="RefSeq" id="WP_095997370.1">
    <property type="nucleotide sequence ID" value="NZ_NSLI01000002.1"/>
</dbReference>